<dbReference type="AlphaFoldDB" id="A0A0A2MA69"/>
<organism evidence="1 2">
    <name type="scientific">Flavobacterium suncheonense GH29-5 = DSM 17707</name>
    <dbReference type="NCBI Taxonomy" id="1121899"/>
    <lineage>
        <taxon>Bacteria</taxon>
        <taxon>Pseudomonadati</taxon>
        <taxon>Bacteroidota</taxon>
        <taxon>Flavobacteriia</taxon>
        <taxon>Flavobacteriales</taxon>
        <taxon>Flavobacteriaceae</taxon>
        <taxon>Flavobacterium</taxon>
    </lineage>
</organism>
<sequence length="87" mass="10119">MQVLTNGSDVTLLIWPTCEKEFEAKPEIRFRIDNKKIVEPGTRIEVAKLKEKGVWVHYEIVDILEVKQSVSHWGQNIITAKVNRFVQ</sequence>
<dbReference type="eggNOG" id="ENOG502ZYJ9">
    <property type="taxonomic scope" value="Bacteria"/>
</dbReference>
<evidence type="ECO:0000313" key="2">
    <source>
        <dbReference type="Proteomes" id="UP000030121"/>
    </source>
</evidence>
<dbReference type="OrthoDB" id="9924373at2"/>
<evidence type="ECO:0000313" key="1">
    <source>
        <dbReference type="EMBL" id="KGO89572.1"/>
    </source>
</evidence>
<protein>
    <submittedName>
        <fullName evidence="1">Uncharacterized protein</fullName>
    </submittedName>
</protein>
<dbReference type="EMBL" id="JRLW01000008">
    <property type="protein sequence ID" value="KGO89572.1"/>
    <property type="molecule type" value="Genomic_DNA"/>
</dbReference>
<comment type="caution">
    <text evidence="1">The sequence shown here is derived from an EMBL/GenBank/DDBJ whole genome shotgun (WGS) entry which is preliminary data.</text>
</comment>
<gene>
    <name evidence="1" type="ORF">Q764_07320</name>
</gene>
<keyword evidence="2" id="KW-1185">Reference proteome</keyword>
<dbReference type="Proteomes" id="UP000030121">
    <property type="component" value="Unassembled WGS sequence"/>
</dbReference>
<proteinExistence type="predicted"/>
<accession>A0A0A2MA69</accession>
<reference evidence="1 2" key="1">
    <citation type="submission" date="2013-09" db="EMBL/GenBank/DDBJ databases">
        <authorList>
            <person name="Zeng Z."/>
            <person name="Chen C."/>
        </authorList>
    </citation>
    <scope>NUCLEOTIDE SEQUENCE [LARGE SCALE GENOMIC DNA]</scope>
    <source>
        <strain evidence="1 2">GH29-5</strain>
    </source>
</reference>
<dbReference type="STRING" id="1121899.GCA_000430025_00583"/>
<name>A0A0A2MA69_9FLAO</name>
<dbReference type="RefSeq" id="WP_026979370.1">
    <property type="nucleotide sequence ID" value="NZ_AUCZ01000003.1"/>
</dbReference>